<evidence type="ECO:0000313" key="6">
    <source>
        <dbReference type="EMBL" id="KAK7425067.1"/>
    </source>
</evidence>
<dbReference type="InterPro" id="IPR006140">
    <property type="entry name" value="D-isomer_DH_NAD-bd"/>
</dbReference>
<dbReference type="InterPro" id="IPR029753">
    <property type="entry name" value="D-isomer_DH_CS"/>
</dbReference>
<dbReference type="PROSITE" id="PS00671">
    <property type="entry name" value="D_2_HYDROXYACID_DH_3"/>
    <property type="match status" value="1"/>
</dbReference>
<accession>A0ABR1HV47</accession>
<organism evidence="6 7">
    <name type="scientific">Neonectria magnoliae</name>
    <dbReference type="NCBI Taxonomy" id="2732573"/>
    <lineage>
        <taxon>Eukaryota</taxon>
        <taxon>Fungi</taxon>
        <taxon>Dikarya</taxon>
        <taxon>Ascomycota</taxon>
        <taxon>Pezizomycotina</taxon>
        <taxon>Sordariomycetes</taxon>
        <taxon>Hypocreomycetidae</taxon>
        <taxon>Hypocreales</taxon>
        <taxon>Nectriaceae</taxon>
        <taxon>Neonectria</taxon>
    </lineage>
</organism>
<name>A0ABR1HV47_9HYPO</name>
<keyword evidence="2 3" id="KW-0560">Oxidoreductase</keyword>
<dbReference type="InterPro" id="IPR050223">
    <property type="entry name" value="D-isomer_2-hydroxyacid_DH"/>
</dbReference>
<dbReference type="InterPro" id="IPR006139">
    <property type="entry name" value="D-isomer_2_OHA_DH_cat_dom"/>
</dbReference>
<evidence type="ECO:0000313" key="7">
    <source>
        <dbReference type="Proteomes" id="UP001498421"/>
    </source>
</evidence>
<evidence type="ECO:0000259" key="4">
    <source>
        <dbReference type="Pfam" id="PF00389"/>
    </source>
</evidence>
<dbReference type="SUPFAM" id="SSF52283">
    <property type="entry name" value="Formate/glycerate dehydrogenase catalytic domain-like"/>
    <property type="match status" value="1"/>
</dbReference>
<evidence type="ECO:0000256" key="2">
    <source>
        <dbReference type="ARBA" id="ARBA00023002"/>
    </source>
</evidence>
<feature type="domain" description="D-isomer specific 2-hydroxyacid dehydrogenase NAD-binding" evidence="5">
    <location>
        <begin position="132"/>
        <end position="312"/>
    </location>
</feature>
<dbReference type="PANTHER" id="PTHR10996:SF257">
    <property type="entry name" value="GLYOXYLATE REDUCTASE 1"/>
    <property type="match status" value="1"/>
</dbReference>
<dbReference type="Pfam" id="PF02826">
    <property type="entry name" value="2-Hacid_dh_C"/>
    <property type="match status" value="1"/>
</dbReference>
<keyword evidence="7" id="KW-1185">Reference proteome</keyword>
<dbReference type="PROSITE" id="PS00670">
    <property type="entry name" value="D_2_HYDROXYACID_DH_2"/>
    <property type="match status" value="1"/>
</dbReference>
<evidence type="ECO:0000259" key="5">
    <source>
        <dbReference type="Pfam" id="PF02826"/>
    </source>
</evidence>
<comment type="caution">
    <text evidence="6">The sequence shown here is derived from an EMBL/GenBank/DDBJ whole genome shotgun (WGS) entry which is preliminary data.</text>
</comment>
<evidence type="ECO:0000256" key="1">
    <source>
        <dbReference type="ARBA" id="ARBA00005854"/>
    </source>
</evidence>
<sequence length="350" mass="38187">MSSSHLDENAKKPRVVCLGAAKHAGTQYLEAFGKQFDFEVLDALDRAETKKKLPELIARGGPIDAFIIRMGTPPYEPFDQDLLKALAPDCRIITSASAGYNEFDVDWMSKSGIIFCNSVDAVAEATADMAMFLILAVLRNVFTAERTARSGQWRGQSGILSPARDPTNLTLGIVGMGAIGKKQYLAKKAAAFNMKIKYHNRHQLPEEDEKTYNATYCSSLGGLLSESDVVSLNCPLNANTTNLISTAEFAAMKDGAFLVNTARGAIVDEAALKVALQSGKVERAGLDVLCDEPNVDPWFLEQENVIIQPHLGGLTDVAFQKAERECFENIRAYFETGKANSPVNLDKINK</sequence>
<feature type="domain" description="D-isomer specific 2-hydroxyacid dehydrogenase catalytic" evidence="4">
    <location>
        <begin position="23"/>
        <end position="344"/>
    </location>
</feature>
<dbReference type="Proteomes" id="UP001498421">
    <property type="component" value="Unassembled WGS sequence"/>
</dbReference>
<dbReference type="PANTHER" id="PTHR10996">
    <property type="entry name" value="2-HYDROXYACID DEHYDROGENASE-RELATED"/>
    <property type="match status" value="1"/>
</dbReference>
<comment type="similarity">
    <text evidence="1 3">Belongs to the D-isomer specific 2-hydroxyacid dehydrogenase family.</text>
</comment>
<proteinExistence type="inferred from homology"/>
<protein>
    <submittedName>
        <fullName evidence="6">Uncharacterized protein</fullName>
    </submittedName>
</protein>
<dbReference type="Pfam" id="PF00389">
    <property type="entry name" value="2-Hacid_dh"/>
    <property type="match status" value="1"/>
</dbReference>
<dbReference type="EMBL" id="JAZAVK010000086">
    <property type="protein sequence ID" value="KAK7425067.1"/>
    <property type="molecule type" value="Genomic_DNA"/>
</dbReference>
<dbReference type="CDD" id="cd12168">
    <property type="entry name" value="Mand_dh_like"/>
    <property type="match status" value="1"/>
</dbReference>
<dbReference type="Gene3D" id="3.40.50.720">
    <property type="entry name" value="NAD(P)-binding Rossmann-like Domain"/>
    <property type="match status" value="2"/>
</dbReference>
<reference evidence="6 7" key="1">
    <citation type="journal article" date="2025" name="Microbiol. Resour. Announc.">
        <title>Draft genome sequences for Neonectria magnoliae and Neonectria punicea, canker pathogens of Liriodendron tulipifera and Acer saccharum in West Virginia.</title>
        <authorList>
            <person name="Petronek H.M."/>
            <person name="Kasson M.T."/>
            <person name="Metheny A.M."/>
            <person name="Stauder C.M."/>
            <person name="Lovett B."/>
            <person name="Lynch S.C."/>
            <person name="Garnas J.R."/>
            <person name="Kasson L.R."/>
            <person name="Stajich J.E."/>
        </authorList>
    </citation>
    <scope>NUCLEOTIDE SEQUENCE [LARGE SCALE GENOMIC DNA]</scope>
    <source>
        <strain evidence="6 7">NRRL 64651</strain>
    </source>
</reference>
<dbReference type="InterPro" id="IPR036291">
    <property type="entry name" value="NAD(P)-bd_dom_sf"/>
</dbReference>
<gene>
    <name evidence="6" type="ORF">QQZ08_008343</name>
</gene>
<evidence type="ECO:0000256" key="3">
    <source>
        <dbReference type="RuleBase" id="RU003719"/>
    </source>
</evidence>
<dbReference type="SUPFAM" id="SSF51735">
    <property type="entry name" value="NAD(P)-binding Rossmann-fold domains"/>
    <property type="match status" value="1"/>
</dbReference>